<dbReference type="EMBL" id="VJZT01000046">
    <property type="protein sequence ID" value="TRX33992.1"/>
    <property type="molecule type" value="Genomic_DNA"/>
</dbReference>
<dbReference type="Proteomes" id="UP000316371">
    <property type="component" value="Unassembled WGS sequence"/>
</dbReference>
<organism evidence="2 3">
    <name type="scientific">Flavobacterium restrictum</name>
    <dbReference type="NCBI Taxonomy" id="2594428"/>
    <lineage>
        <taxon>Bacteria</taxon>
        <taxon>Pseudomonadati</taxon>
        <taxon>Bacteroidota</taxon>
        <taxon>Flavobacteriia</taxon>
        <taxon>Flavobacteriales</taxon>
        <taxon>Flavobacteriaceae</taxon>
        <taxon>Flavobacterium</taxon>
    </lineage>
</organism>
<proteinExistence type="predicted"/>
<sequence>MARNIPITIRKLVEKENLRTLSNYKREEYLIQINEKQSNWEISKIFDRDELITLRNEINIVLGLTSASENLKCSIEEVEKLQDYHKTNNLCRNCEFKYIECLICINICQSPLEQALFLALKKEKINAQLQRRINKNGETFENVFPIDKTKIMTIPDFYIEFGNKRICIYADGHTYHERTEEQALRDRNIDRELQNLGFIVLRFTGKEIRERMENVIETIKKNI</sequence>
<name>A0A553DMK3_9FLAO</name>
<protein>
    <submittedName>
        <fullName evidence="2">DUF559 domain-containing protein</fullName>
    </submittedName>
</protein>
<dbReference type="RefSeq" id="WP_144257760.1">
    <property type="nucleotide sequence ID" value="NZ_VJZT01000046.1"/>
</dbReference>
<accession>A0A553DMK3</accession>
<comment type="caution">
    <text evidence="2">The sequence shown here is derived from an EMBL/GenBank/DDBJ whole genome shotgun (WGS) entry which is preliminary data.</text>
</comment>
<dbReference type="SUPFAM" id="SSF52980">
    <property type="entry name" value="Restriction endonuclease-like"/>
    <property type="match status" value="1"/>
</dbReference>
<reference evidence="2 3" key="1">
    <citation type="submission" date="2019-07" db="EMBL/GenBank/DDBJ databases">
        <title>Novel species of Flavobacterium.</title>
        <authorList>
            <person name="Liu Q."/>
            <person name="Xin Y.-H."/>
        </authorList>
    </citation>
    <scope>NUCLEOTIDE SEQUENCE [LARGE SCALE GENOMIC DNA]</scope>
    <source>
        <strain evidence="2 3">LB1R34</strain>
    </source>
</reference>
<dbReference type="AlphaFoldDB" id="A0A553DMK3"/>
<gene>
    <name evidence="2" type="ORF">FNW21_16045</name>
</gene>
<dbReference type="Pfam" id="PF04480">
    <property type="entry name" value="DUF559"/>
    <property type="match status" value="1"/>
</dbReference>
<feature type="domain" description="DUF559" evidence="1">
    <location>
        <begin position="154"/>
        <end position="222"/>
    </location>
</feature>
<dbReference type="Gene3D" id="3.40.960.10">
    <property type="entry name" value="VSR Endonuclease"/>
    <property type="match status" value="1"/>
</dbReference>
<keyword evidence="3" id="KW-1185">Reference proteome</keyword>
<evidence type="ECO:0000313" key="3">
    <source>
        <dbReference type="Proteomes" id="UP000316371"/>
    </source>
</evidence>
<evidence type="ECO:0000313" key="2">
    <source>
        <dbReference type="EMBL" id="TRX33992.1"/>
    </source>
</evidence>
<dbReference type="OrthoDB" id="9801520at2"/>
<dbReference type="InterPro" id="IPR007569">
    <property type="entry name" value="DUF559"/>
</dbReference>
<evidence type="ECO:0000259" key="1">
    <source>
        <dbReference type="Pfam" id="PF04480"/>
    </source>
</evidence>
<dbReference type="InterPro" id="IPR011335">
    <property type="entry name" value="Restrct_endonuc-II-like"/>
</dbReference>